<dbReference type="Gene3D" id="3.40.50.1580">
    <property type="entry name" value="Nucleoside phosphorylase domain"/>
    <property type="match status" value="1"/>
</dbReference>
<dbReference type="InterPro" id="IPR002182">
    <property type="entry name" value="NB-ARC"/>
</dbReference>
<evidence type="ECO:0000313" key="6">
    <source>
        <dbReference type="Proteomes" id="UP001201262"/>
    </source>
</evidence>
<dbReference type="Proteomes" id="UP001201262">
    <property type="component" value="Unassembled WGS sequence"/>
</dbReference>
<evidence type="ECO:0000256" key="2">
    <source>
        <dbReference type="SAM" id="SignalP"/>
    </source>
</evidence>
<dbReference type="GO" id="GO:0043531">
    <property type="term" value="F:ADP binding"/>
    <property type="evidence" value="ECO:0007669"/>
    <property type="project" value="InterPro"/>
</dbReference>
<accession>A0AAD4PXC7</accession>
<dbReference type="Pfam" id="PF13424">
    <property type="entry name" value="TPR_12"/>
    <property type="match status" value="3"/>
</dbReference>
<dbReference type="SUPFAM" id="SSF52540">
    <property type="entry name" value="P-loop containing nucleoside triphosphate hydrolases"/>
    <property type="match status" value="1"/>
</dbReference>
<feature type="signal peptide" evidence="2">
    <location>
        <begin position="1"/>
        <end position="23"/>
    </location>
</feature>
<name>A0AAD4PXC7_9EURO</name>
<dbReference type="PANTHER" id="PTHR46082:SF6">
    <property type="entry name" value="AAA+ ATPASE DOMAIN-CONTAINING PROTEIN-RELATED"/>
    <property type="match status" value="1"/>
</dbReference>
<protein>
    <recommendedName>
        <fullName evidence="7">AAA+ ATPase domain-containing protein</fullName>
    </recommendedName>
</protein>
<feature type="domain" description="Nucleoside phosphorylase" evidence="4">
    <location>
        <begin position="11"/>
        <end position="153"/>
    </location>
</feature>
<feature type="chain" id="PRO_5042180952" description="AAA+ ATPase domain-containing protein" evidence="2">
    <location>
        <begin position="24"/>
        <end position="1213"/>
    </location>
</feature>
<dbReference type="PRINTS" id="PR00381">
    <property type="entry name" value="KINESINLIGHT"/>
</dbReference>
<proteinExistence type="predicted"/>
<dbReference type="SUPFAM" id="SSF53167">
    <property type="entry name" value="Purine and uridine phosphorylases"/>
    <property type="match status" value="1"/>
</dbReference>
<dbReference type="AlphaFoldDB" id="A0AAD4PXC7"/>
<dbReference type="RefSeq" id="XP_046071197.1">
    <property type="nucleotide sequence ID" value="XM_046212652.1"/>
</dbReference>
<dbReference type="InterPro" id="IPR035994">
    <property type="entry name" value="Nucleoside_phosphorylase_sf"/>
</dbReference>
<dbReference type="InterPro" id="IPR000845">
    <property type="entry name" value="Nucleoside_phosphorylase_d"/>
</dbReference>
<dbReference type="EMBL" id="JAJTJA010000007">
    <property type="protein sequence ID" value="KAH8696259.1"/>
    <property type="molecule type" value="Genomic_DNA"/>
</dbReference>
<dbReference type="InterPro" id="IPR053137">
    <property type="entry name" value="NLR-like"/>
</dbReference>
<keyword evidence="6" id="KW-1185">Reference proteome</keyword>
<comment type="caution">
    <text evidence="5">The sequence shown here is derived from an EMBL/GenBank/DDBJ whole genome shotgun (WGS) entry which is preliminary data.</text>
</comment>
<dbReference type="Pfam" id="PF13374">
    <property type="entry name" value="TPR_10"/>
    <property type="match status" value="4"/>
</dbReference>
<evidence type="ECO:0000256" key="1">
    <source>
        <dbReference type="SAM" id="MobiDB-lite"/>
    </source>
</evidence>
<dbReference type="Pfam" id="PF00931">
    <property type="entry name" value="NB-ARC"/>
    <property type="match status" value="1"/>
</dbReference>
<organism evidence="5 6">
    <name type="scientific">Talaromyces proteolyticus</name>
    <dbReference type="NCBI Taxonomy" id="1131652"/>
    <lineage>
        <taxon>Eukaryota</taxon>
        <taxon>Fungi</taxon>
        <taxon>Dikarya</taxon>
        <taxon>Ascomycota</taxon>
        <taxon>Pezizomycotina</taxon>
        <taxon>Eurotiomycetes</taxon>
        <taxon>Eurotiomycetidae</taxon>
        <taxon>Eurotiales</taxon>
        <taxon>Trichocomaceae</taxon>
        <taxon>Talaromyces</taxon>
        <taxon>Talaromyces sect. Bacilispori</taxon>
    </lineage>
</organism>
<feature type="region of interest" description="Disordered" evidence="1">
    <location>
        <begin position="1193"/>
        <end position="1213"/>
    </location>
</feature>
<dbReference type="Gene3D" id="1.25.40.10">
    <property type="entry name" value="Tetratricopeptide repeat domain"/>
    <property type="match status" value="3"/>
</dbReference>
<reference evidence="5" key="1">
    <citation type="submission" date="2021-12" db="EMBL/GenBank/DDBJ databases">
        <title>Convergent genome expansion in fungi linked to evolution of root-endophyte symbiosis.</title>
        <authorList>
            <consortium name="DOE Joint Genome Institute"/>
            <person name="Ke Y.-H."/>
            <person name="Bonito G."/>
            <person name="Liao H.-L."/>
            <person name="Looney B."/>
            <person name="Rojas-Flechas A."/>
            <person name="Nash J."/>
            <person name="Hameed K."/>
            <person name="Schadt C."/>
            <person name="Martin F."/>
            <person name="Crous P.W."/>
            <person name="Miettinen O."/>
            <person name="Magnuson J.K."/>
            <person name="Labbe J."/>
            <person name="Jacobson D."/>
            <person name="Doktycz M.J."/>
            <person name="Veneault-Fourrey C."/>
            <person name="Kuo A."/>
            <person name="Mondo S."/>
            <person name="Calhoun S."/>
            <person name="Riley R."/>
            <person name="Ohm R."/>
            <person name="LaButti K."/>
            <person name="Andreopoulos B."/>
            <person name="Pangilinan J."/>
            <person name="Nolan M."/>
            <person name="Tritt A."/>
            <person name="Clum A."/>
            <person name="Lipzen A."/>
            <person name="Daum C."/>
            <person name="Barry K."/>
            <person name="Grigoriev I.V."/>
            <person name="Vilgalys R."/>
        </authorList>
    </citation>
    <scope>NUCLEOTIDE SEQUENCE</scope>
    <source>
        <strain evidence="5">PMI_201</strain>
    </source>
</reference>
<evidence type="ECO:0000259" key="4">
    <source>
        <dbReference type="Pfam" id="PF01048"/>
    </source>
</evidence>
<dbReference type="InterPro" id="IPR027417">
    <property type="entry name" value="P-loop_NTPase"/>
</dbReference>
<keyword evidence="2" id="KW-0732">Signal</keyword>
<gene>
    <name evidence="5" type="ORF">BGW36DRAFT_321293</name>
</gene>
<dbReference type="Gene3D" id="3.40.50.300">
    <property type="entry name" value="P-loop containing nucleotide triphosphate hydrolases"/>
    <property type="match status" value="1"/>
</dbReference>
<dbReference type="GeneID" id="70242939"/>
<dbReference type="GO" id="GO:0003824">
    <property type="term" value="F:catalytic activity"/>
    <property type="evidence" value="ECO:0007669"/>
    <property type="project" value="InterPro"/>
</dbReference>
<dbReference type="PANTHER" id="PTHR46082">
    <property type="entry name" value="ATP/GTP-BINDING PROTEIN-RELATED"/>
    <property type="match status" value="1"/>
</dbReference>
<dbReference type="SUPFAM" id="SSF48452">
    <property type="entry name" value="TPR-like"/>
    <property type="match status" value="3"/>
</dbReference>
<sequence>MRPKSRNDFAVAIICALPLEADAVEAVFDETYDRLGKYYSKQEGDANSYINGRIGGHNVVLCYMPGMGKGSAASVASSLRVSYAGIRLALVVGICGGAPSPSANHEIFLGDVVISDSVIEYDFGRKYPGGFQRKTGVKDMLGRPDREIRTLLNGLRAEKTCSELENRILEYLHMIQRAGKQWCHPQLNDVLFKACYLHKHYERASPIRCCCSESELPHNICEDALRDNCDDLGCDKNQVIRCRKALEAVKVSAHIGTVASADTVMKSGQQRDAIIREENVIGFEMEGAGVWDNVPCIIVKGVCDYADSHKAKAWQAYAAATGACGAKAFLEYWTPSQKEGHEKRHLMIPFPKNPRFVGRQHEIHRLEELMSRGSRKLAITGLGGVGKTQVALELAYRMKEKDAECSIFWIPCTSYEAVEQACMTIAQMVGIQDVKPAEVKESIKAYFTQKHGKWLLVFDNADDMDMWTKGSSTVPALKDFLPYNDQGHIIFTSRNRKLAVKLASADVVHVPELDKETGLEFLEKSLIQQILITNADTRIALLEQLTFLPLAITQAAAYINENGIGVSDYLLLLEEQEADIVELLSEDFGDDGRYKDVQNPVAMTWLISFSQIQKTDQLAADYLSLMACVNPRNIPQSLFPQPISKKRMVDALGVLNAYSFIDIQPGNGFLTLHRLVHLATRNWIRKEQQFSICIIKAADRFKEVFPDDDPTNRQLWREYLPHALFLLGESEFKVQQEQYINFLWKVGRCLDSDGRYNEAEMLFKDVVMLRQQGYGDTHVYTLASIADLASTYWNQGRWKEAEELEIQVMETRKQVQGPEHPDTLTSIANLASTYRNQGQWKKAEKLEMQVIETRKQVLEPEHPKILNSMENLASTYWNQGRWKEAEELDVQVMKIRKQRLGPEHPNTLTSMANLASIYGNQGRWKEAEELEVQVMETRKQILGPEHPNTLISMANLASTYWNQGRWKEAEELQTTELKLCSKTLGPEHPDTLTSIANLALIYGNQGRWKEAEELEVQMMETRKQILGPEHPNTLTSIANLASTYWNQGRLKEAEELEIQVIKTRKQVLGPEHPSTLTSMANLASTYGNQGRWKEAEELEVQVMETRKQILGPEHPNTLISMANLASTYWNQGRWKEAEELEIQVMETRKQVLGPEHPDTLTSMANLAYTLESQGKLADAIVLMQNCYELRNKVLGPDHPDARSSSDDLKKWED</sequence>
<dbReference type="GO" id="GO:0009116">
    <property type="term" value="P:nucleoside metabolic process"/>
    <property type="evidence" value="ECO:0007669"/>
    <property type="project" value="InterPro"/>
</dbReference>
<evidence type="ECO:0008006" key="7">
    <source>
        <dbReference type="Google" id="ProtNLM"/>
    </source>
</evidence>
<dbReference type="Pfam" id="PF01048">
    <property type="entry name" value="PNP_UDP_1"/>
    <property type="match status" value="1"/>
</dbReference>
<evidence type="ECO:0000259" key="3">
    <source>
        <dbReference type="Pfam" id="PF00931"/>
    </source>
</evidence>
<feature type="domain" description="NB-ARC" evidence="3">
    <location>
        <begin position="367"/>
        <end position="527"/>
    </location>
</feature>
<dbReference type="InterPro" id="IPR011990">
    <property type="entry name" value="TPR-like_helical_dom_sf"/>
</dbReference>
<evidence type="ECO:0000313" key="5">
    <source>
        <dbReference type="EMBL" id="KAH8696259.1"/>
    </source>
</evidence>